<accession>A0A5P3MP50</accession>
<dbReference type="AlphaFoldDB" id="A0A5P3MP50"/>
<name>A0A5P3MP50_NEIAN</name>
<sequence length="59" mass="7288">MRQVYKGEIEEKKSSCLVQLNGCIVHFFNFYVNRPFQKSYDLYQKKQQTIYFISFYILY</sequence>
<proteinExistence type="predicted"/>
<protein>
    <submittedName>
        <fullName evidence="1">Uncharacterized protein</fullName>
    </submittedName>
</protein>
<organism evidence="1 2">
    <name type="scientific">Neisseria animalis</name>
    <dbReference type="NCBI Taxonomy" id="492"/>
    <lineage>
        <taxon>Bacteria</taxon>
        <taxon>Pseudomonadati</taxon>
        <taxon>Pseudomonadota</taxon>
        <taxon>Betaproteobacteria</taxon>
        <taxon>Neisseriales</taxon>
        <taxon>Neisseriaceae</taxon>
        <taxon>Neisseria</taxon>
    </lineage>
</organism>
<reference evidence="1 2" key="1">
    <citation type="submission" date="2018-08" db="EMBL/GenBank/DDBJ databases">
        <title>Neisseria animalis ATCC 49930 complete genome.</title>
        <authorList>
            <person name="Veseli I.A."/>
            <person name="Mascarenhas dos Santos A.C."/>
            <person name="Buttler R."/>
            <person name="Pombert J.-F."/>
        </authorList>
    </citation>
    <scope>NUCLEOTIDE SEQUENCE [LARGE SCALE GENOMIC DNA]</scope>
    <source>
        <strain evidence="1 2">ATCC 49930</strain>
    </source>
</reference>
<keyword evidence="2" id="KW-1185">Reference proteome</keyword>
<gene>
    <name evidence="1" type="ORF">D0T90_01380</name>
</gene>
<evidence type="ECO:0000313" key="2">
    <source>
        <dbReference type="Proteomes" id="UP000325536"/>
    </source>
</evidence>
<evidence type="ECO:0000313" key="1">
    <source>
        <dbReference type="EMBL" id="QEY23317.1"/>
    </source>
</evidence>
<dbReference type="EMBL" id="CP031699">
    <property type="protein sequence ID" value="QEY23317.1"/>
    <property type="molecule type" value="Genomic_DNA"/>
</dbReference>
<dbReference type="KEGG" id="naq:D0T90_01380"/>
<dbReference type="Proteomes" id="UP000325536">
    <property type="component" value="Chromosome"/>
</dbReference>